<dbReference type="Proteomes" id="UP000033908">
    <property type="component" value="Unassembled WGS sequence"/>
</dbReference>
<evidence type="ECO:0000256" key="1">
    <source>
        <dbReference type="ARBA" id="ARBA00007422"/>
    </source>
</evidence>
<dbReference type="GO" id="GO:0046166">
    <property type="term" value="P:glyceraldehyde-3-phosphate biosynthetic process"/>
    <property type="evidence" value="ECO:0007669"/>
    <property type="project" value="TreeGrafter"/>
</dbReference>
<dbReference type="PATRIC" id="fig|1618440.3.peg.45"/>
<evidence type="ECO:0000313" key="4">
    <source>
        <dbReference type="EMBL" id="KKR88625.1"/>
    </source>
</evidence>
<dbReference type="GO" id="GO:0006094">
    <property type="term" value="P:gluconeogenesis"/>
    <property type="evidence" value="ECO:0007669"/>
    <property type="project" value="UniProtKB-UniPathway"/>
</dbReference>
<evidence type="ECO:0000256" key="3">
    <source>
        <dbReference type="RuleBase" id="RU363013"/>
    </source>
</evidence>
<dbReference type="EMBL" id="LCAJ01000001">
    <property type="protein sequence ID" value="KKR88625.1"/>
    <property type="molecule type" value="Genomic_DNA"/>
</dbReference>
<dbReference type="InterPro" id="IPR000652">
    <property type="entry name" value="Triosephosphate_isomerase"/>
</dbReference>
<evidence type="ECO:0000313" key="5">
    <source>
        <dbReference type="Proteomes" id="UP000033908"/>
    </source>
</evidence>
<organism evidence="4 5">
    <name type="scientific">Candidatus Gottesmanbacteria bacterium GW2011_GWA2_41_12</name>
    <dbReference type="NCBI Taxonomy" id="1618440"/>
    <lineage>
        <taxon>Bacteria</taxon>
        <taxon>Candidatus Gottesmaniibacteriota</taxon>
    </lineage>
</organism>
<dbReference type="PROSITE" id="PS00171">
    <property type="entry name" value="TIM_1"/>
    <property type="match status" value="1"/>
</dbReference>
<sequence>MTDWIQEVSKINFPARDQVKVILSAPYIHLSKLSELISQLKLPIELASQDISRFDEGAYTGEITGKMLSGLVKYVLIGHSERRKYFGEDDKILEEKVNRAVEANLNVIYCVSDPDTYIPSGVSNIAYEPVWAIGTGKAEAPEETAFIIRKLKEKNGNDKVIIYGGSVNESNVKSFFTVSGADGVLPGGASLDPKKFTAIITNAS</sequence>
<dbReference type="GO" id="GO:0006096">
    <property type="term" value="P:glycolytic process"/>
    <property type="evidence" value="ECO:0007669"/>
    <property type="project" value="UniProtKB-UniPathway"/>
</dbReference>
<dbReference type="PANTHER" id="PTHR21139">
    <property type="entry name" value="TRIOSEPHOSPHATE ISOMERASE"/>
    <property type="match status" value="1"/>
</dbReference>
<protein>
    <recommendedName>
        <fullName evidence="3">Triosephosphate isomerase</fullName>
        <ecNumber evidence="3">5.3.1.1</ecNumber>
    </recommendedName>
</protein>
<dbReference type="UniPathway" id="UPA00138"/>
<dbReference type="EC" id="5.3.1.1" evidence="3"/>
<reference evidence="4 5" key="1">
    <citation type="journal article" date="2015" name="Nature">
        <title>rRNA introns, odd ribosomes, and small enigmatic genomes across a large radiation of phyla.</title>
        <authorList>
            <person name="Brown C.T."/>
            <person name="Hug L.A."/>
            <person name="Thomas B.C."/>
            <person name="Sharon I."/>
            <person name="Castelle C.J."/>
            <person name="Singh A."/>
            <person name="Wilkins M.J."/>
            <person name="Williams K.H."/>
            <person name="Banfield J.F."/>
        </authorList>
    </citation>
    <scope>NUCLEOTIDE SEQUENCE [LARGE SCALE GENOMIC DNA]</scope>
</reference>
<dbReference type="InterPro" id="IPR013785">
    <property type="entry name" value="Aldolase_TIM"/>
</dbReference>
<dbReference type="GO" id="GO:0004807">
    <property type="term" value="F:triose-phosphate isomerase activity"/>
    <property type="evidence" value="ECO:0007669"/>
    <property type="project" value="UniProtKB-EC"/>
</dbReference>
<dbReference type="GO" id="GO:0005829">
    <property type="term" value="C:cytosol"/>
    <property type="evidence" value="ECO:0007669"/>
    <property type="project" value="TreeGrafter"/>
</dbReference>
<keyword evidence="3" id="KW-0324">Glycolysis</keyword>
<comment type="subcellular location">
    <subcellularLocation>
        <location evidence="3">Cytoplasm</location>
    </subcellularLocation>
</comment>
<proteinExistence type="inferred from homology"/>
<comment type="catalytic activity">
    <reaction evidence="3">
        <text>D-glyceraldehyde 3-phosphate = dihydroxyacetone phosphate</text>
        <dbReference type="Rhea" id="RHEA:18585"/>
        <dbReference type="ChEBI" id="CHEBI:57642"/>
        <dbReference type="ChEBI" id="CHEBI:59776"/>
        <dbReference type="EC" id="5.3.1.1"/>
    </reaction>
</comment>
<dbReference type="Gene3D" id="3.20.20.70">
    <property type="entry name" value="Aldolase class I"/>
    <property type="match status" value="2"/>
</dbReference>
<keyword evidence="3" id="KW-0312">Gluconeogenesis</keyword>
<dbReference type="InterPro" id="IPR020861">
    <property type="entry name" value="Triosephosphate_isomerase_AS"/>
</dbReference>
<dbReference type="SUPFAM" id="SSF51351">
    <property type="entry name" value="Triosephosphate isomerase (TIM)"/>
    <property type="match status" value="1"/>
</dbReference>
<dbReference type="Pfam" id="PF00121">
    <property type="entry name" value="TIM"/>
    <property type="match status" value="1"/>
</dbReference>
<dbReference type="AlphaFoldDB" id="A0A0G0WW27"/>
<name>A0A0G0WW27_9BACT</name>
<comment type="pathway">
    <text evidence="3">Carbohydrate degradation; glycolysis; D-glyceraldehyde 3-phosphate from glycerone phosphate: step 1/1.</text>
</comment>
<keyword evidence="2 3" id="KW-0413">Isomerase</keyword>
<dbReference type="PROSITE" id="PS51440">
    <property type="entry name" value="TIM_2"/>
    <property type="match status" value="1"/>
</dbReference>
<dbReference type="UniPathway" id="UPA00109">
    <property type="reaction ID" value="UER00189"/>
</dbReference>
<dbReference type="GO" id="GO:0019563">
    <property type="term" value="P:glycerol catabolic process"/>
    <property type="evidence" value="ECO:0007669"/>
    <property type="project" value="TreeGrafter"/>
</dbReference>
<dbReference type="InterPro" id="IPR035990">
    <property type="entry name" value="TIM_sf"/>
</dbReference>
<comment type="caution">
    <text evidence="4">The sequence shown here is derived from an EMBL/GenBank/DDBJ whole genome shotgun (WGS) entry which is preliminary data.</text>
</comment>
<comment type="subunit">
    <text evidence="3">Homodimer.</text>
</comment>
<keyword evidence="3" id="KW-0963">Cytoplasm</keyword>
<dbReference type="CDD" id="cd00311">
    <property type="entry name" value="TIM"/>
    <property type="match status" value="1"/>
</dbReference>
<gene>
    <name evidence="4" type="ORF">UU37_C0001G0044</name>
</gene>
<dbReference type="PANTHER" id="PTHR21139:SF42">
    <property type="entry name" value="TRIOSEPHOSPHATE ISOMERASE"/>
    <property type="match status" value="1"/>
</dbReference>
<evidence type="ECO:0000256" key="2">
    <source>
        <dbReference type="ARBA" id="ARBA00023235"/>
    </source>
</evidence>
<accession>A0A0G0WW27</accession>
<comment type="similarity">
    <text evidence="1 3">Belongs to the triosephosphate isomerase family.</text>
</comment>
<comment type="pathway">
    <text evidence="3">Carbohydrate biosynthesis; gluconeogenesis.</text>
</comment>